<dbReference type="Gene3D" id="1.10.10.10">
    <property type="entry name" value="Winged helix-like DNA-binding domain superfamily/Winged helix DNA-binding domain"/>
    <property type="match status" value="1"/>
</dbReference>
<dbReference type="OrthoDB" id="50101at2157"/>
<evidence type="ECO:0000259" key="13">
    <source>
        <dbReference type="PROSITE" id="PS50011"/>
    </source>
</evidence>
<dbReference type="RefSeq" id="WP_013129065.1">
    <property type="nucleotide sequence ID" value="NC_014160.1"/>
</dbReference>
<dbReference type="CDD" id="cd05144">
    <property type="entry name" value="RIO2_C"/>
    <property type="match status" value="1"/>
</dbReference>
<dbReference type="InterPro" id="IPR030484">
    <property type="entry name" value="Rio2"/>
</dbReference>
<reference key="3">
    <citation type="submission" date="2010-02" db="EMBL/GenBank/DDBJ databases">
        <title>Complete genome sequence of Thermosphaera aggregans type strain (M11TL).</title>
        <authorList>
            <consortium name="US DOE Joint Genome Institute (JGI-PGF)"/>
            <person name="Spring S."/>
            <person name="Lapidus A."/>
            <person name="Munk C."/>
            <person name="Schroeder M."/>
            <person name="Glavina Del Rio T."/>
            <person name="Tice H."/>
            <person name="Copeland A."/>
            <person name="Cheng J.-F."/>
            <person name="Lucas S."/>
            <person name="Chen F."/>
            <person name="Nolan M."/>
            <person name="Bruce D."/>
            <person name="Goodwin L."/>
            <person name="Pitluck S."/>
            <person name="Ivanova N."/>
            <person name="Mavromatis K."/>
            <person name="Ovchinnikova G."/>
            <person name="Pati A."/>
            <person name="Chen A."/>
            <person name="Palaniappan K."/>
            <person name="Land M."/>
            <person name="Hauser L."/>
            <person name="Chang Y.-J."/>
            <person name="Jeffries C.C."/>
            <person name="Brettin T."/>
            <person name="Detter J.C."/>
            <person name="Tapia R."/>
            <person name="Han C."/>
            <person name="Chain P."/>
            <person name="Heimerl T."/>
            <person name="Weik F."/>
            <person name="Goker M."/>
            <person name="Rachel R."/>
            <person name="Bristow J."/>
            <person name="Eisen J.A."/>
            <person name="Markowitz V."/>
            <person name="Hugenholtz P."/>
            <person name="Kyrpides N.C."/>
            <person name="Klenk H.-P."/>
        </authorList>
    </citation>
    <scope>NUCLEOTIDE SEQUENCE</scope>
    <source>
        <strain>DSM 11486</strain>
    </source>
</reference>
<keyword evidence="8 14" id="KW-0418">Kinase</keyword>
<keyword evidence="9" id="KW-0067">ATP-binding</keyword>
<evidence type="ECO:0000256" key="4">
    <source>
        <dbReference type="ARBA" id="ARBA00022527"/>
    </source>
</evidence>
<reference evidence="15" key="2">
    <citation type="journal article" date="2010" name="Stand. Genomic Sci.">
        <title>Complete genome sequence of Thermosphaera aggregans type strain (M11TLT).</title>
        <authorList>
            <person name="Spring S."/>
            <person name="Rachel R."/>
            <person name="Lapidus A."/>
            <person name="Davenport K."/>
            <person name="Tice H."/>
            <person name="Copeland A."/>
            <person name="Cheng J.-F."/>
            <person name="Lucas S."/>
            <person name="Chen F."/>
            <person name="Nolan M."/>
            <person name="Bruce D."/>
            <person name="Goodwin L."/>
            <person name="Pitluck S."/>
            <person name="Ivanova N."/>
            <person name="Mavromatis K."/>
            <person name="Ovchinnikova G."/>
            <person name="Pati A."/>
            <person name="Chen A."/>
            <person name="Palaniappan K."/>
            <person name="Land M."/>
            <person name="Hauser L."/>
            <person name="Chang Y.-J."/>
            <person name="Jeffries C.C."/>
            <person name="Brettin T."/>
            <person name="Detter J.C."/>
            <person name="Tapia R."/>
            <person name="Han C."/>
            <person name="Heimerl T."/>
            <person name="Weikl F."/>
            <person name="Brambilla E."/>
            <person name="Goker M."/>
            <person name="Bristow J."/>
            <person name="Eisen J.A."/>
            <person name="Markowitz V."/>
            <person name="Hugenholtz P."/>
            <person name="Kyrpides N.C."/>
            <person name="Klenk H.-P."/>
        </authorList>
    </citation>
    <scope>NUCLEOTIDE SEQUENCE [LARGE SCALE GENOMIC DNA]</scope>
    <source>
        <strain evidence="15">DSM 11486 / M11TL</strain>
    </source>
</reference>
<keyword evidence="6" id="KW-0479">Metal-binding</keyword>
<dbReference type="PROSITE" id="PS50011">
    <property type="entry name" value="PROTEIN_KINASE_DOM"/>
    <property type="match status" value="1"/>
</dbReference>
<dbReference type="EMBL" id="CP001939">
    <property type="protein sequence ID" value="ADG90472.1"/>
    <property type="molecule type" value="Genomic_DNA"/>
</dbReference>
<dbReference type="InterPro" id="IPR018934">
    <property type="entry name" value="RIO_dom"/>
</dbReference>
<dbReference type="InterPro" id="IPR011009">
    <property type="entry name" value="Kinase-like_dom_sf"/>
</dbReference>
<evidence type="ECO:0000256" key="12">
    <source>
        <dbReference type="ARBA" id="ARBA00048679"/>
    </source>
</evidence>
<comment type="catalytic activity">
    <reaction evidence="12">
        <text>L-seryl-[protein] + ATP = O-phospho-L-seryl-[protein] + ADP + H(+)</text>
        <dbReference type="Rhea" id="RHEA:17989"/>
        <dbReference type="Rhea" id="RHEA-COMP:9863"/>
        <dbReference type="Rhea" id="RHEA-COMP:11604"/>
        <dbReference type="ChEBI" id="CHEBI:15378"/>
        <dbReference type="ChEBI" id="CHEBI:29999"/>
        <dbReference type="ChEBI" id="CHEBI:30616"/>
        <dbReference type="ChEBI" id="CHEBI:83421"/>
        <dbReference type="ChEBI" id="CHEBI:456216"/>
        <dbReference type="EC" id="2.7.11.1"/>
    </reaction>
</comment>
<dbReference type="GO" id="GO:0004674">
    <property type="term" value="F:protein serine/threonine kinase activity"/>
    <property type="evidence" value="ECO:0007669"/>
    <property type="project" value="UniProtKB-KW"/>
</dbReference>
<dbReference type="InterPro" id="IPR036390">
    <property type="entry name" value="WH_DNA-bd_sf"/>
</dbReference>
<evidence type="ECO:0000256" key="6">
    <source>
        <dbReference type="ARBA" id="ARBA00022723"/>
    </source>
</evidence>
<dbReference type="HOGENOM" id="CLU_018693_1_0_2"/>
<dbReference type="Pfam" id="PF09202">
    <property type="entry name" value="Rio2_N"/>
    <property type="match status" value="1"/>
</dbReference>
<comment type="similarity">
    <text evidence="2">Belongs to the protein kinase superfamily. RIO-type Ser/Thr kinase family.</text>
</comment>
<organism evidence="14 15">
    <name type="scientific">Thermosphaera aggregans (strain DSM 11486 / M11TL)</name>
    <dbReference type="NCBI Taxonomy" id="633148"/>
    <lineage>
        <taxon>Archaea</taxon>
        <taxon>Thermoproteota</taxon>
        <taxon>Thermoprotei</taxon>
        <taxon>Desulfurococcales</taxon>
        <taxon>Desulfurococcaceae</taxon>
        <taxon>Thermosphaera</taxon>
    </lineage>
</organism>
<dbReference type="GO" id="GO:0046872">
    <property type="term" value="F:metal ion binding"/>
    <property type="evidence" value="ECO:0007669"/>
    <property type="project" value="UniProtKB-KW"/>
</dbReference>
<dbReference type="GO" id="GO:0030490">
    <property type="term" value="P:maturation of SSU-rRNA"/>
    <property type="evidence" value="ECO:0007669"/>
    <property type="project" value="TreeGrafter"/>
</dbReference>
<dbReference type="InterPro" id="IPR036388">
    <property type="entry name" value="WH-like_DNA-bd_sf"/>
</dbReference>
<dbReference type="EC" id="2.7.11.1" evidence="3"/>
<evidence type="ECO:0000313" key="14">
    <source>
        <dbReference type="EMBL" id="ADG90472.1"/>
    </source>
</evidence>
<evidence type="ECO:0000256" key="9">
    <source>
        <dbReference type="ARBA" id="ARBA00022840"/>
    </source>
</evidence>
<evidence type="ECO:0000256" key="1">
    <source>
        <dbReference type="ARBA" id="ARBA00001946"/>
    </source>
</evidence>
<dbReference type="GO" id="GO:0005524">
    <property type="term" value="F:ATP binding"/>
    <property type="evidence" value="ECO:0007669"/>
    <property type="project" value="UniProtKB-KW"/>
</dbReference>
<dbReference type="InterPro" id="IPR015285">
    <property type="entry name" value="RIO2_wHTH_N"/>
</dbReference>
<comment type="cofactor">
    <cofactor evidence="1">
        <name>Mg(2+)</name>
        <dbReference type="ChEBI" id="CHEBI:18420"/>
    </cofactor>
</comment>
<gene>
    <name evidence="14" type="ordered locus">Tagg_0192</name>
</gene>
<reference evidence="14 15" key="1">
    <citation type="journal article" date="2010" name="Stand. Genomic Sci.">
        <title>Complete genome sequence of Thermosphaera aggregans type strain (M11TL).</title>
        <authorList>
            <person name="Spring S."/>
            <person name="Rachel R."/>
            <person name="Lapidus A."/>
            <person name="Davenport K."/>
            <person name="Tice H."/>
            <person name="Copeland A."/>
            <person name="Cheng J.F."/>
            <person name="Lucas S."/>
            <person name="Chen F."/>
            <person name="Nolan M."/>
            <person name="Bruce D."/>
            <person name="Goodwin L."/>
            <person name="Pitluck S."/>
            <person name="Ivanova N."/>
            <person name="Mavromatis K."/>
            <person name="Ovchinnikova G."/>
            <person name="Pati A."/>
            <person name="Chen A."/>
            <person name="Palaniappan K."/>
            <person name="Land M."/>
            <person name="Hauser L."/>
            <person name="Chang Y.J."/>
            <person name="Jeffries C.C."/>
            <person name="Brettin T."/>
            <person name="Detter J.C."/>
            <person name="Tapia R."/>
            <person name="Han C."/>
            <person name="Heimerl T."/>
            <person name="Weikl F."/>
            <person name="Brambilla E."/>
            <person name="Goker M."/>
            <person name="Bristow J."/>
            <person name="Eisen J.A."/>
            <person name="Markowitz V."/>
            <person name="Hugenholtz P."/>
            <person name="Kyrpides N.C."/>
            <person name="Klenk H.P."/>
        </authorList>
    </citation>
    <scope>NUCLEOTIDE SEQUENCE [LARGE SCALE GENOMIC DNA]</scope>
    <source>
        <strain evidence="15">DSM 11486 / M11TL</strain>
    </source>
</reference>
<evidence type="ECO:0000256" key="10">
    <source>
        <dbReference type="ARBA" id="ARBA00022842"/>
    </source>
</evidence>
<dbReference type="STRING" id="633148.Tagg_0192"/>
<proteinExistence type="inferred from homology"/>
<keyword evidence="10" id="KW-0460">Magnesium</keyword>
<evidence type="ECO:0000256" key="3">
    <source>
        <dbReference type="ARBA" id="ARBA00012513"/>
    </source>
</evidence>
<dbReference type="AlphaFoldDB" id="D5U022"/>
<sequence>MNIGLVYKSLTEKDFTVLRAIEEYSSKYEYVPLELIEKRTRIIEEHLTLILNKLNKLKLVKRETIAGYKSYRLTYLGYDMLALNSLVRKNVLEALGDKIGVGKESEIYVGLAPGGVRVAVKFLRIGRTSFRRTKILRTWVQEPHTSWYRQARIAAEREFKALKELSLLKALVPAPFGYDRHVVVTEYVEGVELYRRPSLENPEEVFWKTVDTLRLAYQEVGIVHSDLSEYNILVRIDDQTPFIIDWPQYVYKDHPSSIELLRRDVEYLVKFFNKVYRVNVQIDDALKKILGS</sequence>
<evidence type="ECO:0000256" key="7">
    <source>
        <dbReference type="ARBA" id="ARBA00022741"/>
    </source>
</evidence>
<dbReference type="SMART" id="SM00090">
    <property type="entry name" value="RIO"/>
    <property type="match status" value="1"/>
</dbReference>
<dbReference type="InterPro" id="IPR000719">
    <property type="entry name" value="Prot_kinase_dom"/>
</dbReference>
<keyword evidence="4" id="KW-0723">Serine/threonine-protein kinase</keyword>
<dbReference type="eggNOG" id="arCOG01181">
    <property type="taxonomic scope" value="Archaea"/>
</dbReference>
<dbReference type="SUPFAM" id="SSF46785">
    <property type="entry name" value="Winged helix' DNA-binding domain"/>
    <property type="match status" value="1"/>
</dbReference>
<dbReference type="Gene3D" id="1.10.510.10">
    <property type="entry name" value="Transferase(Phosphotransferase) domain 1"/>
    <property type="match status" value="1"/>
</dbReference>
<protein>
    <recommendedName>
        <fullName evidence="3">non-specific serine/threonine protein kinase</fullName>
        <ecNumber evidence="3">2.7.11.1</ecNumber>
    </recommendedName>
</protein>
<keyword evidence="5" id="KW-0808">Transferase</keyword>
<dbReference type="Gene3D" id="3.30.200.20">
    <property type="entry name" value="Phosphorylase Kinase, domain 1"/>
    <property type="match status" value="1"/>
</dbReference>
<dbReference type="PANTHER" id="PTHR45852">
    <property type="entry name" value="SER/THR-PROTEIN KINASE RIO2"/>
    <property type="match status" value="1"/>
</dbReference>
<evidence type="ECO:0000256" key="8">
    <source>
        <dbReference type="ARBA" id="ARBA00022777"/>
    </source>
</evidence>
<dbReference type="InterPro" id="IPR000687">
    <property type="entry name" value="RIO_kinase"/>
</dbReference>
<dbReference type="Pfam" id="PF01163">
    <property type="entry name" value="RIO1"/>
    <property type="match status" value="1"/>
</dbReference>
<evidence type="ECO:0000256" key="2">
    <source>
        <dbReference type="ARBA" id="ARBA00009196"/>
    </source>
</evidence>
<dbReference type="GO" id="GO:0030688">
    <property type="term" value="C:preribosome, small subunit precursor"/>
    <property type="evidence" value="ECO:0007669"/>
    <property type="project" value="TreeGrafter"/>
</dbReference>
<dbReference type="Proteomes" id="UP000002376">
    <property type="component" value="Chromosome"/>
</dbReference>
<dbReference type="SUPFAM" id="SSF56112">
    <property type="entry name" value="Protein kinase-like (PK-like)"/>
    <property type="match status" value="1"/>
</dbReference>
<evidence type="ECO:0000256" key="11">
    <source>
        <dbReference type="ARBA" id="ARBA00047899"/>
    </source>
</evidence>
<evidence type="ECO:0000313" key="15">
    <source>
        <dbReference type="Proteomes" id="UP000002376"/>
    </source>
</evidence>
<dbReference type="KEGG" id="tag:Tagg_0192"/>
<name>D5U022_THEAM</name>
<evidence type="ECO:0000256" key="5">
    <source>
        <dbReference type="ARBA" id="ARBA00022679"/>
    </source>
</evidence>
<accession>D5U022</accession>
<dbReference type="GO" id="GO:0005829">
    <property type="term" value="C:cytosol"/>
    <property type="evidence" value="ECO:0007669"/>
    <property type="project" value="TreeGrafter"/>
</dbReference>
<comment type="catalytic activity">
    <reaction evidence="11">
        <text>L-threonyl-[protein] + ATP = O-phospho-L-threonyl-[protein] + ADP + H(+)</text>
        <dbReference type="Rhea" id="RHEA:46608"/>
        <dbReference type="Rhea" id="RHEA-COMP:11060"/>
        <dbReference type="Rhea" id="RHEA-COMP:11605"/>
        <dbReference type="ChEBI" id="CHEBI:15378"/>
        <dbReference type="ChEBI" id="CHEBI:30013"/>
        <dbReference type="ChEBI" id="CHEBI:30616"/>
        <dbReference type="ChEBI" id="CHEBI:61977"/>
        <dbReference type="ChEBI" id="CHEBI:456216"/>
        <dbReference type="EC" id="2.7.11.1"/>
    </reaction>
</comment>
<keyword evidence="7" id="KW-0547">Nucleotide-binding</keyword>
<dbReference type="PANTHER" id="PTHR45852:SF1">
    <property type="entry name" value="SERINE_THREONINE-PROTEIN KINASE RIO2"/>
    <property type="match status" value="1"/>
</dbReference>
<feature type="domain" description="Protein kinase" evidence="13">
    <location>
        <begin position="93"/>
        <end position="292"/>
    </location>
</feature>
<keyword evidence="15" id="KW-1185">Reference proteome</keyword>
<dbReference type="GeneID" id="9165204"/>